<dbReference type="Pfam" id="PF00535">
    <property type="entry name" value="Glycos_transf_2"/>
    <property type="match status" value="1"/>
</dbReference>
<dbReference type="Gene3D" id="3.90.550.10">
    <property type="entry name" value="Spore Coat Polysaccharide Biosynthesis Protein SpsA, Chain A"/>
    <property type="match status" value="1"/>
</dbReference>
<accession>A0ABS7UGC6</accession>
<name>A0ABS7UGC6_9ACTN</name>
<dbReference type="SUPFAM" id="SSF53448">
    <property type="entry name" value="Nucleotide-diphospho-sugar transferases"/>
    <property type="match status" value="1"/>
</dbReference>
<organism evidence="2 3">
    <name type="scientific">Nocardioides mangrovi</name>
    <dbReference type="NCBI Taxonomy" id="2874580"/>
    <lineage>
        <taxon>Bacteria</taxon>
        <taxon>Bacillati</taxon>
        <taxon>Actinomycetota</taxon>
        <taxon>Actinomycetes</taxon>
        <taxon>Propionibacteriales</taxon>
        <taxon>Nocardioidaceae</taxon>
        <taxon>Nocardioides</taxon>
    </lineage>
</organism>
<dbReference type="EMBL" id="JAIQZJ010000009">
    <property type="protein sequence ID" value="MBZ5739731.1"/>
    <property type="molecule type" value="Genomic_DNA"/>
</dbReference>
<dbReference type="InterPro" id="IPR050834">
    <property type="entry name" value="Glycosyltransf_2"/>
</dbReference>
<sequence length="304" mass="33727">MGSPAVSVVVPTHQRPELMRRAVASVVAQDYDGEVEVIVVFDACEPFVPDVELPERRTLRVVSNRRTRGLAGARNTGIVEAAHDFVAFLDDDDWWLPGKLTAQMPLFDRPEHPVLVGTAAVFDDGEHQHERPVPFDLVTHDELLRDRMAGLHSSTFVLRRDAMLGDLGLVDEELPGSYGEDYDLLLRSSAITPIPVANQPLVSVTWSQSSYFFGRWGAYAEGLEYLCATHPGFEQDPKAQGRIAAQIAFARAAHGDRALARSWVRRSIRRDPTQVKAWLALAISLRLVSVTWVVAMVQRAGRGI</sequence>
<proteinExistence type="predicted"/>
<dbReference type="PANTHER" id="PTHR43685:SF11">
    <property type="entry name" value="GLYCOSYLTRANSFERASE TAGX-RELATED"/>
    <property type="match status" value="1"/>
</dbReference>
<dbReference type="CDD" id="cd00761">
    <property type="entry name" value="Glyco_tranf_GTA_type"/>
    <property type="match status" value="1"/>
</dbReference>
<comment type="caution">
    <text evidence="2">The sequence shown here is derived from an EMBL/GenBank/DDBJ whole genome shotgun (WGS) entry which is preliminary data.</text>
</comment>
<evidence type="ECO:0000259" key="1">
    <source>
        <dbReference type="Pfam" id="PF00535"/>
    </source>
</evidence>
<dbReference type="Proteomes" id="UP000780875">
    <property type="component" value="Unassembled WGS sequence"/>
</dbReference>
<gene>
    <name evidence="2" type="ORF">K8U61_16265</name>
</gene>
<protein>
    <submittedName>
        <fullName evidence="2">Glycosyltransferase</fullName>
    </submittedName>
</protein>
<dbReference type="InterPro" id="IPR029044">
    <property type="entry name" value="Nucleotide-diphossugar_trans"/>
</dbReference>
<evidence type="ECO:0000313" key="3">
    <source>
        <dbReference type="Proteomes" id="UP000780875"/>
    </source>
</evidence>
<dbReference type="PANTHER" id="PTHR43685">
    <property type="entry name" value="GLYCOSYLTRANSFERASE"/>
    <property type="match status" value="1"/>
</dbReference>
<keyword evidence="3" id="KW-1185">Reference proteome</keyword>
<feature type="domain" description="Glycosyltransferase 2-like" evidence="1">
    <location>
        <begin position="7"/>
        <end position="161"/>
    </location>
</feature>
<evidence type="ECO:0000313" key="2">
    <source>
        <dbReference type="EMBL" id="MBZ5739731.1"/>
    </source>
</evidence>
<dbReference type="RefSeq" id="WP_224124092.1">
    <property type="nucleotide sequence ID" value="NZ_JAIQZJ010000009.1"/>
</dbReference>
<dbReference type="InterPro" id="IPR001173">
    <property type="entry name" value="Glyco_trans_2-like"/>
</dbReference>
<reference evidence="2 3" key="1">
    <citation type="submission" date="2021-09" db="EMBL/GenBank/DDBJ databases">
        <title>Whole genome sequence of Nocardioides sp. GBK3QG-3.</title>
        <authorList>
            <person name="Tuo L."/>
        </authorList>
    </citation>
    <scope>NUCLEOTIDE SEQUENCE [LARGE SCALE GENOMIC DNA]</scope>
    <source>
        <strain evidence="2 3">GBK3QG-3</strain>
    </source>
</reference>